<accession>A0A8C8AEF8</accession>
<reference evidence="2" key="1">
    <citation type="submission" date="2025-08" db="UniProtKB">
        <authorList>
            <consortium name="Ensembl"/>
        </authorList>
    </citation>
    <scope>IDENTIFICATION</scope>
</reference>
<dbReference type="InterPro" id="IPR033349">
    <property type="entry name" value="ATRIP"/>
</dbReference>
<protein>
    <submittedName>
        <fullName evidence="2">Uncharacterized protein</fullName>
    </submittedName>
</protein>
<organism evidence="2 3">
    <name type="scientific">Otus sunia</name>
    <name type="common">Oriental scops-owl</name>
    <dbReference type="NCBI Taxonomy" id="257818"/>
    <lineage>
        <taxon>Eukaryota</taxon>
        <taxon>Metazoa</taxon>
        <taxon>Chordata</taxon>
        <taxon>Craniata</taxon>
        <taxon>Vertebrata</taxon>
        <taxon>Euteleostomi</taxon>
        <taxon>Archelosauria</taxon>
        <taxon>Archosauria</taxon>
        <taxon>Dinosauria</taxon>
        <taxon>Saurischia</taxon>
        <taxon>Theropoda</taxon>
        <taxon>Coelurosauria</taxon>
        <taxon>Aves</taxon>
        <taxon>Neognathae</taxon>
        <taxon>Neoaves</taxon>
        <taxon>Telluraves</taxon>
        <taxon>Strigiformes</taxon>
        <taxon>Strigidae</taxon>
        <taxon>Otus</taxon>
    </lineage>
</organism>
<dbReference type="Proteomes" id="UP000694552">
    <property type="component" value="Unplaced"/>
</dbReference>
<evidence type="ECO:0000256" key="1">
    <source>
        <dbReference type="SAM" id="MobiDB-lite"/>
    </source>
</evidence>
<feature type="compositionally biased region" description="Low complexity" evidence="1">
    <location>
        <begin position="35"/>
        <end position="47"/>
    </location>
</feature>
<reference evidence="2" key="2">
    <citation type="submission" date="2025-09" db="UniProtKB">
        <authorList>
            <consortium name="Ensembl"/>
        </authorList>
    </citation>
    <scope>IDENTIFICATION</scope>
</reference>
<proteinExistence type="predicted"/>
<name>A0A8C8AEF8_9STRI</name>
<dbReference type="AlphaFoldDB" id="A0A8C8AEF8"/>
<keyword evidence="3" id="KW-1185">Reference proteome</keyword>
<feature type="region of interest" description="Disordered" evidence="1">
    <location>
        <begin position="1"/>
        <end position="56"/>
    </location>
</feature>
<dbReference type="PANTHER" id="PTHR28594:SF1">
    <property type="entry name" value="ATR-INTERACTING PROTEIN"/>
    <property type="match status" value="1"/>
</dbReference>
<dbReference type="GO" id="GO:0006281">
    <property type="term" value="P:DNA repair"/>
    <property type="evidence" value="ECO:0007669"/>
    <property type="project" value="TreeGrafter"/>
</dbReference>
<evidence type="ECO:0000313" key="2">
    <source>
        <dbReference type="Ensembl" id="ENSOSUP00000003136.1"/>
    </source>
</evidence>
<dbReference type="GO" id="GO:0000077">
    <property type="term" value="P:DNA damage checkpoint signaling"/>
    <property type="evidence" value="ECO:0007669"/>
    <property type="project" value="InterPro"/>
</dbReference>
<feature type="compositionally biased region" description="Basic residues" evidence="1">
    <location>
        <begin position="1"/>
        <end position="13"/>
    </location>
</feature>
<evidence type="ECO:0000313" key="3">
    <source>
        <dbReference type="Proteomes" id="UP000694552"/>
    </source>
</evidence>
<dbReference type="Ensembl" id="ENSOSUT00000003216.1">
    <property type="protein sequence ID" value="ENSOSUP00000003136.1"/>
    <property type="gene ID" value="ENSOSUG00000002198.1"/>
</dbReference>
<dbReference type="PANTHER" id="PTHR28594">
    <property type="entry name" value="ATR-INTERACTING PROTEIN"/>
    <property type="match status" value="1"/>
</dbReference>
<sequence>PARRLVPSCHRKAPGSGRAVPGNGFPPHKRPKSSGAAGPDEGPGDPFGDNDDFTADDLEEIDILASQALSQEAWGAVGASSAERRAAAGLPRAGAAAAGTKLAGGCAAAGLSRGSPPPRQCGARPDGRVSGDAVVAVTWVPEAALHCQAVWGNVCYLSGRCFGLSHRAAEPHGGMLGAQRAA</sequence>